<dbReference type="GO" id="GO:0016020">
    <property type="term" value="C:membrane"/>
    <property type="evidence" value="ECO:0007669"/>
    <property type="project" value="TreeGrafter"/>
</dbReference>
<dbReference type="Gene3D" id="3.40.1090.10">
    <property type="entry name" value="Cytosolic phospholipase A2 catalytic domain"/>
    <property type="match status" value="1"/>
</dbReference>
<dbReference type="GO" id="GO:0016042">
    <property type="term" value="P:lipid catabolic process"/>
    <property type="evidence" value="ECO:0007669"/>
    <property type="project" value="UniProtKB-UniRule"/>
</dbReference>
<evidence type="ECO:0000256" key="4">
    <source>
        <dbReference type="PROSITE-ProRule" id="PRU01161"/>
    </source>
</evidence>
<evidence type="ECO:0000313" key="8">
    <source>
        <dbReference type="Proteomes" id="UP001285908"/>
    </source>
</evidence>
<dbReference type="Pfam" id="PF13374">
    <property type="entry name" value="TPR_10"/>
    <property type="match status" value="1"/>
</dbReference>
<feature type="short sequence motif" description="GXSXG" evidence="4">
    <location>
        <begin position="56"/>
        <end position="60"/>
    </location>
</feature>
<dbReference type="Proteomes" id="UP001285908">
    <property type="component" value="Unassembled WGS sequence"/>
</dbReference>
<keyword evidence="2 4" id="KW-0442">Lipid degradation</keyword>
<dbReference type="InterPro" id="IPR016035">
    <property type="entry name" value="Acyl_Trfase/lysoPLipase"/>
</dbReference>
<dbReference type="GO" id="GO:0047499">
    <property type="term" value="F:calcium-independent phospholipase A2 activity"/>
    <property type="evidence" value="ECO:0007669"/>
    <property type="project" value="TreeGrafter"/>
</dbReference>
<keyword evidence="8" id="KW-1185">Reference proteome</keyword>
<feature type="region of interest" description="Disordered" evidence="5">
    <location>
        <begin position="880"/>
        <end position="905"/>
    </location>
</feature>
<dbReference type="PANTHER" id="PTHR24185">
    <property type="entry name" value="CALCIUM-INDEPENDENT PHOSPHOLIPASE A2-GAMMA"/>
    <property type="match status" value="1"/>
</dbReference>
<feature type="compositionally biased region" description="Basic and acidic residues" evidence="5">
    <location>
        <begin position="880"/>
        <end position="904"/>
    </location>
</feature>
<evidence type="ECO:0000256" key="5">
    <source>
        <dbReference type="SAM" id="MobiDB-lite"/>
    </source>
</evidence>
<dbReference type="InterPro" id="IPR027417">
    <property type="entry name" value="P-loop_NTPase"/>
</dbReference>
<dbReference type="PROSITE" id="PS51635">
    <property type="entry name" value="PNPLA"/>
    <property type="match status" value="1"/>
</dbReference>
<accession>A0AAJ0IEF1</accession>
<dbReference type="SUPFAM" id="SSF52151">
    <property type="entry name" value="FabD/lysophospholipase-like"/>
    <property type="match status" value="1"/>
</dbReference>
<name>A0AAJ0IEF1_9PEZI</name>
<feature type="active site" description="Proton acceptor" evidence="4">
    <location>
        <position position="198"/>
    </location>
</feature>
<evidence type="ECO:0000256" key="2">
    <source>
        <dbReference type="ARBA" id="ARBA00022963"/>
    </source>
</evidence>
<feature type="domain" description="PNPLA" evidence="6">
    <location>
        <begin position="12"/>
        <end position="211"/>
    </location>
</feature>
<dbReference type="GO" id="GO:0019369">
    <property type="term" value="P:arachidonate metabolic process"/>
    <property type="evidence" value="ECO:0007669"/>
    <property type="project" value="TreeGrafter"/>
</dbReference>
<dbReference type="InterPro" id="IPR011990">
    <property type="entry name" value="TPR-like_helical_dom_sf"/>
</dbReference>
<evidence type="ECO:0000313" key="7">
    <source>
        <dbReference type="EMBL" id="KAK3498020.1"/>
    </source>
</evidence>
<keyword evidence="3 4" id="KW-0443">Lipid metabolism</keyword>
<dbReference type="CDD" id="cd07216">
    <property type="entry name" value="Pat17_PNPLA8_PNPLA9_like3"/>
    <property type="match status" value="1"/>
</dbReference>
<dbReference type="RefSeq" id="XP_062696284.1">
    <property type="nucleotide sequence ID" value="XM_062842113.1"/>
</dbReference>
<dbReference type="Gene3D" id="1.25.40.10">
    <property type="entry name" value="Tetratricopeptide repeat domain"/>
    <property type="match status" value="1"/>
</dbReference>
<dbReference type="Gene3D" id="3.40.50.300">
    <property type="entry name" value="P-loop containing nucleotide triphosphate hydrolases"/>
    <property type="match status" value="1"/>
</dbReference>
<dbReference type="PANTHER" id="PTHR24185:SF1">
    <property type="entry name" value="CALCIUM-INDEPENDENT PHOSPHOLIPASE A2-GAMMA"/>
    <property type="match status" value="1"/>
</dbReference>
<feature type="active site" description="Nucleophile" evidence="4">
    <location>
        <position position="58"/>
    </location>
</feature>
<proteinExistence type="predicted"/>
<evidence type="ECO:0000256" key="3">
    <source>
        <dbReference type="ARBA" id="ARBA00023098"/>
    </source>
</evidence>
<comment type="caution">
    <text evidence="4">Lacks conserved residue(s) required for the propagation of feature annotation.</text>
</comment>
<organism evidence="7 8">
    <name type="scientific">Neurospora hispaniola</name>
    <dbReference type="NCBI Taxonomy" id="588809"/>
    <lineage>
        <taxon>Eukaryota</taxon>
        <taxon>Fungi</taxon>
        <taxon>Dikarya</taxon>
        <taxon>Ascomycota</taxon>
        <taxon>Pezizomycotina</taxon>
        <taxon>Sordariomycetes</taxon>
        <taxon>Sordariomycetidae</taxon>
        <taxon>Sordariales</taxon>
        <taxon>Sordariaceae</taxon>
        <taxon>Neurospora</taxon>
    </lineage>
</organism>
<dbReference type="InterPro" id="IPR002641">
    <property type="entry name" value="PNPLA_dom"/>
</dbReference>
<reference evidence="7 8" key="1">
    <citation type="journal article" date="2023" name="Mol. Phylogenet. Evol.">
        <title>Genome-scale phylogeny and comparative genomics of the fungal order Sordariales.</title>
        <authorList>
            <person name="Hensen N."/>
            <person name="Bonometti L."/>
            <person name="Westerberg I."/>
            <person name="Brannstrom I.O."/>
            <person name="Guillou S."/>
            <person name="Cros-Aarteil S."/>
            <person name="Calhoun S."/>
            <person name="Haridas S."/>
            <person name="Kuo A."/>
            <person name="Mondo S."/>
            <person name="Pangilinan J."/>
            <person name="Riley R."/>
            <person name="LaButti K."/>
            <person name="Andreopoulos B."/>
            <person name="Lipzen A."/>
            <person name="Chen C."/>
            <person name="Yan M."/>
            <person name="Daum C."/>
            <person name="Ng V."/>
            <person name="Clum A."/>
            <person name="Steindorff A."/>
            <person name="Ohm R.A."/>
            <person name="Martin F."/>
            <person name="Silar P."/>
            <person name="Natvig D.O."/>
            <person name="Lalanne C."/>
            <person name="Gautier V."/>
            <person name="Ament-Velasquez S.L."/>
            <person name="Kruys A."/>
            <person name="Hutchinson M.I."/>
            <person name="Powell A.J."/>
            <person name="Barry K."/>
            <person name="Miller A.N."/>
            <person name="Grigoriev I.V."/>
            <person name="Debuchy R."/>
            <person name="Gladieux P."/>
            <person name="Hiltunen Thoren M."/>
            <person name="Johannesson H."/>
        </authorList>
    </citation>
    <scope>NUCLEOTIDE SEQUENCE [LARGE SCALE GENOMIC DNA]</scope>
    <source>
        <strain evidence="7 8">FGSC 10403</strain>
    </source>
</reference>
<evidence type="ECO:0000259" key="6">
    <source>
        <dbReference type="PROSITE" id="PS51635"/>
    </source>
</evidence>
<dbReference type="GO" id="GO:0043531">
    <property type="term" value="F:ADP binding"/>
    <property type="evidence" value="ECO:0007669"/>
    <property type="project" value="InterPro"/>
</dbReference>
<evidence type="ECO:0000256" key="1">
    <source>
        <dbReference type="ARBA" id="ARBA00022801"/>
    </source>
</evidence>
<dbReference type="GeneID" id="87879735"/>
<dbReference type="EMBL" id="JAULSX010000002">
    <property type="protein sequence ID" value="KAK3498020.1"/>
    <property type="molecule type" value="Genomic_DNA"/>
</dbReference>
<feature type="short sequence motif" description="GXGXXG" evidence="4">
    <location>
        <begin position="16"/>
        <end position="21"/>
    </location>
</feature>
<dbReference type="InterPro" id="IPR002182">
    <property type="entry name" value="NB-ARC"/>
</dbReference>
<sequence length="1297" mass="147636">MAPKDGGPLNLLSLDGGGIRGVSELVILDRIMRKVQERELLSEIPKPCDYFHLIGGVSTGGLVAILLGRLQLTTTEALKEYDSFAKKIFCTRNRRLSLVSRYGEEALERAVHEVVQKCRSSPLMKDPSVDERATGKAFVCAMPKQNQGVPRRIRSYNSGDDWDKNITIVQAARATSAAPTFFKPLVIENEGVKEELIDAAMGVNNPVAEVLDEAGMQFDNSCKLGCFLSLGTGTRPKNMESTSAIGQLVDVGKLMKEVTTDSEARREDMDRKFTDHESTYFRFSVPDAASKVKMEAYQDIPKLKAMTEEYLETAKAKADIEKVVDVLVNNKTENVTIGQACKILRVQVRESQPRGTVSRYFTGRKETLDKMSGYFFQSEDASKRSRSLEFLIWGMGGAGKSQVALKFYEDHKDRFKYKFWVDATTPYTLKEGYQNIGLELWPQEAVANDALVLRVIKWMETLKDDWLLILDNVDHQDGDWTNYLPRSGHAHVIFTSRKKDVRPGLRSANIAEVNELSEDNAVTLLLRAADKDHDDQSMKIAALPIARELGCLPLALDQAGTYLGQTGESLGRYLQEFQERRIERMKKVTHKTEGRNEAVFTTFDISFDQIKAWARNKEGHIRAQQARSAIKILNIICFYYHENLSEEIFKRAAEFRSQRGFDPLRDGSHSVQELITVDNTQKWNDRTLRDGMLLLESFSLLKPCRQLRGPGAETAPRSYSMHVLIHGWARDRLSKAEQKVYSLWARTLLIGSIPTSKTSPAAVKYRRQVLPHAMACETLVKEREGDRELEMFIQTKLATMAQEGNDWEKAEGIWIDAIRDFNMEHAGTNHNESTISAMKSLAELYSDLGRFGEAERLLVEARDRRVVEIKDTWQQLLNEHEAKKEGEKGGKNEEKKKSGKKEEAKGEEEGEFFNYFTLGSEEMELYLNADDAIIKIDEALAKLYQTMGRLSDAVTLLLQIMKSRKWNGSPEHLKKLDADVELAQALFKKNDEMDIKFNEEVARQMADPERTHRFLKYESLCRPQPKKIATAEDEKDNATAAAAVQPLPPQTPVEEDEPPHIPDALRKDEAKLWAYYDNAVDFHGANSEKACNIMRALAGNMLAQQRPECARIIVSEVHKRTMERLGPHHYRVSEQVSEMAHIFIQNGDIPSAVTALMVPAINICDTLGVESYNSRRIMVMLHDLLDVYEQQQNIKGKDKEQEEEDMWERLLALTKNYCNTWCQHHDMHRELRRRLGPSQDALMAARLSQYRSKKAWQNREARRELFKELLVRPEPFYEELRESVGLGTGLEQGPRSD</sequence>
<dbReference type="Pfam" id="PF01734">
    <property type="entry name" value="Patatin"/>
    <property type="match status" value="1"/>
</dbReference>
<dbReference type="SUPFAM" id="SSF52540">
    <property type="entry name" value="P-loop containing nucleoside triphosphate hydrolases"/>
    <property type="match status" value="1"/>
</dbReference>
<keyword evidence="1 4" id="KW-0378">Hydrolase</keyword>
<gene>
    <name evidence="7" type="ORF">B0T23DRAFT_99326</name>
</gene>
<protein>
    <recommendedName>
        <fullName evidence="6">PNPLA domain-containing protein</fullName>
    </recommendedName>
</protein>
<dbReference type="Pfam" id="PF00931">
    <property type="entry name" value="NB-ARC"/>
    <property type="match status" value="1"/>
</dbReference>
<dbReference type="GO" id="GO:0046486">
    <property type="term" value="P:glycerolipid metabolic process"/>
    <property type="evidence" value="ECO:0007669"/>
    <property type="project" value="UniProtKB-ARBA"/>
</dbReference>
<comment type="caution">
    <text evidence="7">The sequence shown here is derived from an EMBL/GenBank/DDBJ whole genome shotgun (WGS) entry which is preliminary data.</text>
</comment>